<dbReference type="Pfam" id="PF01794">
    <property type="entry name" value="Ferric_reduct"/>
    <property type="match status" value="1"/>
</dbReference>
<feature type="transmembrane region" description="Helical" evidence="5">
    <location>
        <begin position="52"/>
        <end position="72"/>
    </location>
</feature>
<evidence type="ECO:0000256" key="4">
    <source>
        <dbReference type="ARBA" id="ARBA00023136"/>
    </source>
</evidence>
<name>A0ABT1GYZ0_9NOCA</name>
<dbReference type="InterPro" id="IPR013130">
    <property type="entry name" value="Fe3_Rdtase_TM_dom"/>
</dbReference>
<keyword evidence="2 5" id="KW-0812">Transmembrane</keyword>
<evidence type="ECO:0000259" key="6">
    <source>
        <dbReference type="Pfam" id="PF01794"/>
    </source>
</evidence>
<feature type="transmembrane region" description="Helical" evidence="5">
    <location>
        <begin position="147"/>
        <end position="172"/>
    </location>
</feature>
<comment type="subcellular location">
    <subcellularLocation>
        <location evidence="1">Membrane</location>
        <topology evidence="1">Multi-pass membrane protein</topology>
    </subcellularLocation>
</comment>
<protein>
    <submittedName>
        <fullName evidence="7">Sulfoxide reductase heme-binding subunit YedZ</fullName>
    </submittedName>
</protein>
<evidence type="ECO:0000256" key="1">
    <source>
        <dbReference type="ARBA" id="ARBA00004141"/>
    </source>
</evidence>
<accession>A0ABT1GYZ0</accession>
<proteinExistence type="predicted"/>
<keyword evidence="8" id="KW-1185">Reference proteome</keyword>
<gene>
    <name evidence="7" type="ORF">LX12_001345</name>
</gene>
<evidence type="ECO:0000256" key="5">
    <source>
        <dbReference type="SAM" id="Phobius"/>
    </source>
</evidence>
<feature type="transmembrane region" description="Helical" evidence="5">
    <location>
        <begin position="6"/>
        <end position="31"/>
    </location>
</feature>
<evidence type="ECO:0000256" key="2">
    <source>
        <dbReference type="ARBA" id="ARBA00022692"/>
    </source>
</evidence>
<keyword evidence="3 5" id="KW-1133">Transmembrane helix</keyword>
<evidence type="ECO:0000313" key="7">
    <source>
        <dbReference type="EMBL" id="MCP2160166.1"/>
    </source>
</evidence>
<feature type="transmembrane region" description="Helical" evidence="5">
    <location>
        <begin position="92"/>
        <end position="111"/>
    </location>
</feature>
<keyword evidence="4 5" id="KW-0472">Membrane</keyword>
<sequence length="193" mass="20425">MSDDAIWALGRGTGLTALMLLTVSIALGVTARSGRPLPGLPRFAVSSLHRSVALGATLLIGLHVATMVIDPYAQVDLVDAVLPFRAGYEPLWVGLGTLALDLLLVVVVTGLMRHRLRPNVFRIIHLGTYLLWPVAFAHALGSGTDTGHGWMIAICAVCAIVVVAAVVARLVLPDEFAGPRRSARVARPMAGVR</sequence>
<feature type="transmembrane region" description="Helical" evidence="5">
    <location>
        <begin position="123"/>
        <end position="141"/>
    </location>
</feature>
<reference evidence="7 8" key="1">
    <citation type="submission" date="2022-06" db="EMBL/GenBank/DDBJ databases">
        <title>Genomic Encyclopedia of Archaeal and Bacterial Type Strains, Phase II (KMG-II): from individual species to whole genera.</title>
        <authorList>
            <person name="Goeker M."/>
        </authorList>
    </citation>
    <scope>NUCLEOTIDE SEQUENCE [LARGE SCALE GENOMIC DNA]</scope>
    <source>
        <strain evidence="7 8">DSM 45037</strain>
    </source>
</reference>
<organism evidence="7 8">
    <name type="scientific">Williamsia serinedens</name>
    <dbReference type="NCBI Taxonomy" id="391736"/>
    <lineage>
        <taxon>Bacteria</taxon>
        <taxon>Bacillati</taxon>
        <taxon>Actinomycetota</taxon>
        <taxon>Actinomycetes</taxon>
        <taxon>Mycobacteriales</taxon>
        <taxon>Nocardiaceae</taxon>
        <taxon>Williamsia</taxon>
    </lineage>
</organism>
<evidence type="ECO:0000313" key="8">
    <source>
        <dbReference type="Proteomes" id="UP001205740"/>
    </source>
</evidence>
<dbReference type="EMBL" id="JAMTCG010000002">
    <property type="protein sequence ID" value="MCP2160166.1"/>
    <property type="molecule type" value="Genomic_DNA"/>
</dbReference>
<feature type="domain" description="Ferric oxidoreductase" evidence="6">
    <location>
        <begin position="13"/>
        <end position="134"/>
    </location>
</feature>
<dbReference type="Proteomes" id="UP001205740">
    <property type="component" value="Unassembled WGS sequence"/>
</dbReference>
<dbReference type="RefSeq" id="WP_253653738.1">
    <property type="nucleotide sequence ID" value="NZ_BAAAOE010000001.1"/>
</dbReference>
<evidence type="ECO:0000256" key="3">
    <source>
        <dbReference type="ARBA" id="ARBA00022989"/>
    </source>
</evidence>
<comment type="caution">
    <text evidence="7">The sequence shown here is derived from an EMBL/GenBank/DDBJ whole genome shotgun (WGS) entry which is preliminary data.</text>
</comment>